<accession>A0A1X9SWP7</accession>
<evidence type="ECO:0000313" key="11">
    <source>
        <dbReference type="Proteomes" id="UP000194260"/>
    </source>
</evidence>
<evidence type="ECO:0000256" key="1">
    <source>
        <dbReference type="ARBA" id="ARBA00022516"/>
    </source>
</evidence>
<dbReference type="NCBIfam" id="TIGR00516">
    <property type="entry name" value="acpS"/>
    <property type="match status" value="1"/>
</dbReference>
<keyword evidence="3 8" id="KW-0479">Metal-binding</keyword>
<dbReference type="Proteomes" id="UP000194260">
    <property type="component" value="Chromosome"/>
</dbReference>
<comment type="function">
    <text evidence="8">Transfers the 4'-phosphopantetheine moiety from coenzyme A to a Ser of acyl-carrier-protein.</text>
</comment>
<dbReference type="Pfam" id="PF01648">
    <property type="entry name" value="ACPS"/>
    <property type="match status" value="1"/>
</dbReference>
<evidence type="ECO:0000256" key="7">
    <source>
        <dbReference type="ARBA" id="ARBA00023160"/>
    </source>
</evidence>
<proteinExistence type="inferred from homology"/>
<dbReference type="SUPFAM" id="SSF56214">
    <property type="entry name" value="4'-phosphopantetheinyl transferase"/>
    <property type="match status" value="1"/>
</dbReference>
<dbReference type="STRING" id="1660073.CSUIS_0891"/>
<keyword evidence="5 8" id="KW-0460">Magnesium</keyword>
<dbReference type="NCBIfam" id="TIGR00556">
    <property type="entry name" value="pantethn_trn"/>
    <property type="match status" value="1"/>
</dbReference>
<protein>
    <recommendedName>
        <fullName evidence="8">Holo-[acyl-carrier-protein] synthase</fullName>
        <shortName evidence="8">Holo-ACP synthase</shortName>
        <ecNumber evidence="8">2.7.8.7</ecNumber>
    </recommendedName>
    <alternativeName>
        <fullName evidence="8">4'-phosphopantetheinyl transferase AcpS</fullName>
    </alternativeName>
</protein>
<evidence type="ECO:0000256" key="2">
    <source>
        <dbReference type="ARBA" id="ARBA00022679"/>
    </source>
</evidence>
<evidence type="ECO:0000256" key="8">
    <source>
        <dbReference type="HAMAP-Rule" id="MF_00101"/>
    </source>
</evidence>
<feature type="binding site" evidence="8">
    <location>
        <position position="5"/>
    </location>
    <ligand>
        <name>Mg(2+)</name>
        <dbReference type="ChEBI" id="CHEBI:18420"/>
    </ligand>
</feature>
<dbReference type="InterPro" id="IPR002582">
    <property type="entry name" value="ACPS"/>
</dbReference>
<dbReference type="AlphaFoldDB" id="A0A1X9SWP7"/>
<dbReference type="GO" id="GO:0006633">
    <property type="term" value="P:fatty acid biosynthetic process"/>
    <property type="evidence" value="ECO:0007669"/>
    <property type="project" value="UniProtKB-UniRule"/>
</dbReference>
<keyword evidence="8" id="KW-0963">Cytoplasm</keyword>
<comment type="subcellular location">
    <subcellularLocation>
        <location evidence="8">Cytoplasm</location>
    </subcellularLocation>
</comment>
<dbReference type="GO" id="GO:0000287">
    <property type="term" value="F:magnesium ion binding"/>
    <property type="evidence" value="ECO:0007669"/>
    <property type="project" value="UniProtKB-UniRule"/>
</dbReference>
<dbReference type="Gene3D" id="3.90.470.20">
    <property type="entry name" value="4'-phosphopantetheinyl transferase domain"/>
    <property type="match status" value="1"/>
</dbReference>
<dbReference type="HAMAP" id="MF_00101">
    <property type="entry name" value="AcpS"/>
    <property type="match status" value="1"/>
</dbReference>
<keyword evidence="6 8" id="KW-0443">Lipid metabolism</keyword>
<evidence type="ECO:0000256" key="4">
    <source>
        <dbReference type="ARBA" id="ARBA00022832"/>
    </source>
</evidence>
<dbReference type="EC" id="2.7.8.7" evidence="8"/>
<dbReference type="KEGG" id="camy:CSUIS_0891"/>
<organism evidence="10 11">
    <name type="scientific">Campylobacter porcelli</name>
    <dbReference type="NCBI Taxonomy" id="1660073"/>
    <lineage>
        <taxon>Bacteria</taxon>
        <taxon>Pseudomonadati</taxon>
        <taxon>Campylobacterota</taxon>
        <taxon>Epsilonproteobacteria</taxon>
        <taxon>Campylobacterales</taxon>
        <taxon>Campylobacteraceae</taxon>
        <taxon>Campylobacter</taxon>
    </lineage>
</organism>
<name>A0A1X9SWP7_9BACT</name>
<dbReference type="RefSeq" id="WP_086297411.1">
    <property type="nucleotide sequence ID" value="NZ_CP018789.1"/>
</dbReference>
<dbReference type="GO" id="GO:0005737">
    <property type="term" value="C:cytoplasm"/>
    <property type="evidence" value="ECO:0007669"/>
    <property type="project" value="UniProtKB-SubCell"/>
</dbReference>
<comment type="cofactor">
    <cofactor evidence="8">
        <name>Mg(2+)</name>
        <dbReference type="ChEBI" id="CHEBI:18420"/>
    </cofactor>
</comment>
<keyword evidence="2 8" id="KW-0808">Transferase</keyword>
<dbReference type="GO" id="GO:0008897">
    <property type="term" value="F:holo-[acyl-carrier-protein] synthase activity"/>
    <property type="evidence" value="ECO:0007669"/>
    <property type="project" value="UniProtKB-UniRule"/>
</dbReference>
<reference evidence="11" key="1">
    <citation type="journal article" date="2017" name="Genome Biol. Evol.">
        <title>Comparative Genomic Analysis Identifies a Campylobacter Clade Deficient in Selenium Metabolism.</title>
        <authorList>
            <person name="Miller W.G."/>
            <person name="Yee E."/>
            <person name="Lopes B.S."/>
            <person name="Chapman M.H."/>
            <person name="Huynh S."/>
            <person name="Bono J.L."/>
            <person name="Parker C.T."/>
            <person name="Strachan N.J.C."/>
            <person name="Forbes K.J."/>
        </authorList>
    </citation>
    <scope>NUCLEOTIDE SEQUENCE [LARGE SCALE GENOMIC DNA]</scope>
    <source>
        <strain evidence="11">RM6137</strain>
    </source>
</reference>
<dbReference type="InterPro" id="IPR037143">
    <property type="entry name" value="4-PPantetheinyl_Trfase_dom_sf"/>
</dbReference>
<dbReference type="EMBL" id="CP018789">
    <property type="protein sequence ID" value="ARR00704.1"/>
    <property type="molecule type" value="Genomic_DNA"/>
</dbReference>
<evidence type="ECO:0000259" key="9">
    <source>
        <dbReference type="Pfam" id="PF01648"/>
    </source>
</evidence>
<evidence type="ECO:0000256" key="5">
    <source>
        <dbReference type="ARBA" id="ARBA00022842"/>
    </source>
</evidence>
<gene>
    <name evidence="8 10" type="primary">acpS</name>
    <name evidence="10" type="ORF">CSUIS_0891</name>
</gene>
<dbReference type="InterPro" id="IPR004568">
    <property type="entry name" value="Ppantetheine-prot_Trfase_dom"/>
</dbReference>
<comment type="catalytic activity">
    <reaction evidence="8">
        <text>apo-[ACP] + CoA = holo-[ACP] + adenosine 3',5'-bisphosphate + H(+)</text>
        <dbReference type="Rhea" id="RHEA:12068"/>
        <dbReference type="Rhea" id="RHEA-COMP:9685"/>
        <dbReference type="Rhea" id="RHEA-COMP:9690"/>
        <dbReference type="ChEBI" id="CHEBI:15378"/>
        <dbReference type="ChEBI" id="CHEBI:29999"/>
        <dbReference type="ChEBI" id="CHEBI:57287"/>
        <dbReference type="ChEBI" id="CHEBI:58343"/>
        <dbReference type="ChEBI" id="CHEBI:64479"/>
        <dbReference type="EC" id="2.7.8.7"/>
    </reaction>
</comment>
<feature type="binding site" evidence="8">
    <location>
        <position position="50"/>
    </location>
    <ligand>
        <name>Mg(2+)</name>
        <dbReference type="ChEBI" id="CHEBI:18420"/>
    </ligand>
</feature>
<comment type="similarity">
    <text evidence="8">Belongs to the P-Pant transferase superfamily. AcpS family.</text>
</comment>
<dbReference type="InterPro" id="IPR008278">
    <property type="entry name" value="4-PPantetheinyl_Trfase_dom"/>
</dbReference>
<evidence type="ECO:0000256" key="3">
    <source>
        <dbReference type="ARBA" id="ARBA00022723"/>
    </source>
</evidence>
<feature type="domain" description="4'-phosphopantetheinyl transferase" evidence="9">
    <location>
        <begin position="2"/>
        <end position="109"/>
    </location>
</feature>
<keyword evidence="7 8" id="KW-0275">Fatty acid biosynthesis</keyword>
<keyword evidence="4 8" id="KW-0276">Fatty acid metabolism</keyword>
<sequence>MIGIDIVSIDRIANAKIRHGELFLRKFLNSSEIEIAKSDATIAGFWAAKEAISKALGCGIGAEFSFNDATIYKDSKGAPKIKFVKHIESKFNIKSSSLSITHDGGFAIAAVIIERLNSH</sequence>
<evidence type="ECO:0000256" key="6">
    <source>
        <dbReference type="ARBA" id="ARBA00023098"/>
    </source>
</evidence>
<evidence type="ECO:0000313" key="10">
    <source>
        <dbReference type="EMBL" id="ARR00704.1"/>
    </source>
</evidence>
<keyword evidence="1 8" id="KW-0444">Lipid biosynthesis</keyword>